<dbReference type="Pfam" id="PF07690">
    <property type="entry name" value="MFS_1"/>
    <property type="match status" value="1"/>
</dbReference>
<evidence type="ECO:0000313" key="9">
    <source>
        <dbReference type="Proteomes" id="UP001596138"/>
    </source>
</evidence>
<sequence length="541" mass="55442">MRGTPSVFAALTSRTGMRRVLAAYAVYDFIEFYAWLTIILWAFDRGGAGLAGVAAVVQLVPAALLGPALAGIGDRLPRGTALALAHGLVAVLSAVTWAALAADASTAVVIGASTLLTTAIAVVRPIHFAALPQLASAPAQLVSANSLSSVLDGSTRFIGPVVAGVLVAGSGPTTAMAVAVAVAILPPLLCLRLGLSAPAAADDEESGLRGALGGLISLWRDWASLALLLVLAIDFVVTGALDILGVAYAKDVLDLAEDGAGLLIGSLGIGGLLGAFVGAWLSHGRRLARVVVWGAVLEGVAFALVPVWGLLVPAAVTLALTGLGGAATVVAGRTLLQRSTDDRILARVFAVQESTALLGSALGALLAPLLIDRFGAGQAWVPLGVGVALVAVACTIPVRRLEKRARYLPAELDLLRQVEFLAELPPYDVERLARNSRWVELEAGVVVLRQGDLGREFFVIGAGEVSITVDGVRKSGLLGPGDYFGEVALLRHTTRTATVTAESPLRVLVLRGADFLAAVTGGVDGSSITAEIGSRYDDQAA</sequence>
<dbReference type="InterPro" id="IPR000595">
    <property type="entry name" value="cNMP-bd_dom"/>
</dbReference>
<feature type="transmembrane region" description="Helical" evidence="6">
    <location>
        <begin position="106"/>
        <end position="123"/>
    </location>
</feature>
<feature type="transmembrane region" description="Helical" evidence="6">
    <location>
        <begin position="260"/>
        <end position="281"/>
    </location>
</feature>
<feature type="transmembrane region" description="Helical" evidence="6">
    <location>
        <begin position="377"/>
        <end position="398"/>
    </location>
</feature>
<evidence type="ECO:0000256" key="6">
    <source>
        <dbReference type="SAM" id="Phobius"/>
    </source>
</evidence>
<keyword evidence="4 6" id="KW-1133">Transmembrane helix</keyword>
<dbReference type="PANTHER" id="PTHR23513:SF18">
    <property type="entry name" value="INTEGRAL MEMBRANE PROTEIN"/>
    <property type="match status" value="1"/>
</dbReference>
<dbReference type="Gene3D" id="1.20.1250.20">
    <property type="entry name" value="MFS general substrate transporter like domains"/>
    <property type="match status" value="1"/>
</dbReference>
<accession>A0ABW1T4G1</accession>
<feature type="transmembrane region" description="Helical" evidence="6">
    <location>
        <begin position="290"/>
        <end position="308"/>
    </location>
</feature>
<feature type="transmembrane region" description="Helical" evidence="6">
    <location>
        <begin position="21"/>
        <end position="43"/>
    </location>
</feature>
<dbReference type="PROSITE" id="PS50042">
    <property type="entry name" value="CNMP_BINDING_3"/>
    <property type="match status" value="1"/>
</dbReference>
<evidence type="ECO:0000256" key="2">
    <source>
        <dbReference type="ARBA" id="ARBA00022475"/>
    </source>
</evidence>
<feature type="transmembrane region" description="Helical" evidence="6">
    <location>
        <begin position="49"/>
        <end position="69"/>
    </location>
</feature>
<feature type="transmembrane region" description="Helical" evidence="6">
    <location>
        <begin position="348"/>
        <end position="371"/>
    </location>
</feature>
<evidence type="ECO:0000256" key="5">
    <source>
        <dbReference type="ARBA" id="ARBA00023136"/>
    </source>
</evidence>
<proteinExistence type="predicted"/>
<dbReference type="Pfam" id="PF00027">
    <property type="entry name" value="cNMP_binding"/>
    <property type="match status" value="1"/>
</dbReference>
<feature type="transmembrane region" description="Helical" evidence="6">
    <location>
        <begin position="314"/>
        <end position="336"/>
    </location>
</feature>
<feature type="transmembrane region" description="Helical" evidence="6">
    <location>
        <begin position="81"/>
        <end position="100"/>
    </location>
</feature>
<dbReference type="PRINTS" id="PR00103">
    <property type="entry name" value="CAMPKINASE"/>
</dbReference>
<gene>
    <name evidence="8" type="ORF">ACFQGU_17205</name>
</gene>
<protein>
    <submittedName>
        <fullName evidence="8">Cyclic nucleotide-binding domain-containing protein</fullName>
    </submittedName>
</protein>
<dbReference type="InterPro" id="IPR036259">
    <property type="entry name" value="MFS_trans_sf"/>
</dbReference>
<dbReference type="SUPFAM" id="SSF51206">
    <property type="entry name" value="cAMP-binding domain-like"/>
    <property type="match status" value="1"/>
</dbReference>
<keyword evidence="9" id="KW-1185">Reference proteome</keyword>
<dbReference type="PANTHER" id="PTHR23513">
    <property type="entry name" value="INTEGRAL MEMBRANE EFFLUX PROTEIN-RELATED"/>
    <property type="match status" value="1"/>
</dbReference>
<evidence type="ECO:0000256" key="4">
    <source>
        <dbReference type="ARBA" id="ARBA00022989"/>
    </source>
</evidence>
<keyword evidence="2" id="KW-1003">Cell membrane</keyword>
<evidence type="ECO:0000256" key="1">
    <source>
        <dbReference type="ARBA" id="ARBA00004651"/>
    </source>
</evidence>
<comment type="caution">
    <text evidence="8">The sequence shown here is derived from an EMBL/GenBank/DDBJ whole genome shotgun (WGS) entry which is preliminary data.</text>
</comment>
<name>A0ABW1T4G1_9ACTN</name>
<dbReference type="PROSITE" id="PS00889">
    <property type="entry name" value="CNMP_BINDING_2"/>
    <property type="match status" value="1"/>
</dbReference>
<organism evidence="8 9">
    <name type="scientific">Longivirga aurantiaca</name>
    <dbReference type="NCBI Taxonomy" id="1837743"/>
    <lineage>
        <taxon>Bacteria</taxon>
        <taxon>Bacillati</taxon>
        <taxon>Actinomycetota</taxon>
        <taxon>Actinomycetes</taxon>
        <taxon>Sporichthyales</taxon>
        <taxon>Sporichthyaceae</taxon>
        <taxon>Longivirga</taxon>
    </lineage>
</organism>
<evidence type="ECO:0000256" key="3">
    <source>
        <dbReference type="ARBA" id="ARBA00022692"/>
    </source>
</evidence>
<dbReference type="InterPro" id="IPR011701">
    <property type="entry name" value="MFS"/>
</dbReference>
<reference evidence="9" key="1">
    <citation type="journal article" date="2019" name="Int. J. Syst. Evol. Microbiol.">
        <title>The Global Catalogue of Microorganisms (GCM) 10K type strain sequencing project: providing services to taxonomists for standard genome sequencing and annotation.</title>
        <authorList>
            <consortium name="The Broad Institute Genomics Platform"/>
            <consortium name="The Broad Institute Genome Sequencing Center for Infectious Disease"/>
            <person name="Wu L."/>
            <person name="Ma J."/>
        </authorList>
    </citation>
    <scope>NUCLEOTIDE SEQUENCE [LARGE SCALE GENOMIC DNA]</scope>
    <source>
        <strain evidence="9">CGMCC 4.7317</strain>
    </source>
</reference>
<keyword evidence="3 6" id="KW-0812">Transmembrane</keyword>
<dbReference type="RefSeq" id="WP_386768927.1">
    <property type="nucleotide sequence ID" value="NZ_JBHSTI010000052.1"/>
</dbReference>
<dbReference type="CDD" id="cd00038">
    <property type="entry name" value="CAP_ED"/>
    <property type="match status" value="1"/>
</dbReference>
<feature type="domain" description="Cyclic nucleotide-binding" evidence="7">
    <location>
        <begin position="420"/>
        <end position="515"/>
    </location>
</feature>
<dbReference type="InterPro" id="IPR014710">
    <property type="entry name" value="RmlC-like_jellyroll"/>
</dbReference>
<comment type="subcellular location">
    <subcellularLocation>
        <location evidence="1">Cell membrane</location>
        <topology evidence="1">Multi-pass membrane protein</topology>
    </subcellularLocation>
</comment>
<dbReference type="InterPro" id="IPR018490">
    <property type="entry name" value="cNMP-bd_dom_sf"/>
</dbReference>
<dbReference type="EMBL" id="JBHSTI010000052">
    <property type="protein sequence ID" value="MFC6239612.1"/>
    <property type="molecule type" value="Genomic_DNA"/>
</dbReference>
<dbReference type="InterPro" id="IPR018488">
    <property type="entry name" value="cNMP-bd_CS"/>
</dbReference>
<keyword evidence="5 6" id="KW-0472">Membrane</keyword>
<dbReference type="Gene3D" id="2.60.120.10">
    <property type="entry name" value="Jelly Rolls"/>
    <property type="match status" value="1"/>
</dbReference>
<feature type="transmembrane region" description="Helical" evidence="6">
    <location>
        <begin position="225"/>
        <end position="248"/>
    </location>
</feature>
<dbReference type="Proteomes" id="UP001596138">
    <property type="component" value="Unassembled WGS sequence"/>
</dbReference>
<evidence type="ECO:0000313" key="8">
    <source>
        <dbReference type="EMBL" id="MFC6239612.1"/>
    </source>
</evidence>
<evidence type="ECO:0000259" key="7">
    <source>
        <dbReference type="PROSITE" id="PS50042"/>
    </source>
</evidence>
<dbReference type="SMART" id="SM00100">
    <property type="entry name" value="cNMP"/>
    <property type="match status" value="1"/>
</dbReference>
<dbReference type="SUPFAM" id="SSF103473">
    <property type="entry name" value="MFS general substrate transporter"/>
    <property type="match status" value="1"/>
</dbReference>